<dbReference type="InterPro" id="IPR041373">
    <property type="entry name" value="RT_RNaseH"/>
</dbReference>
<dbReference type="EMBL" id="AAFI02000001">
    <property type="protein sequence ID" value="EAL73770.1"/>
    <property type="molecule type" value="Genomic_DNA"/>
</dbReference>
<evidence type="ECO:0000313" key="12">
    <source>
        <dbReference type="EMBL" id="EAL73770.1"/>
    </source>
</evidence>
<dbReference type="InParanoid" id="Q55GX6"/>
<dbReference type="Gene3D" id="1.10.340.70">
    <property type="match status" value="1"/>
</dbReference>
<dbReference type="CDD" id="cd09274">
    <property type="entry name" value="RNase_HI_RT_Ty3"/>
    <property type="match status" value="1"/>
</dbReference>
<keyword evidence="13" id="KW-1185">Reference proteome</keyword>
<dbReference type="Gene3D" id="3.10.10.10">
    <property type="entry name" value="HIV Type 1 Reverse Transcriptase, subunit A, domain 1"/>
    <property type="match status" value="1"/>
</dbReference>
<feature type="compositionally biased region" description="Polar residues" evidence="8">
    <location>
        <begin position="1268"/>
        <end position="1284"/>
    </location>
</feature>
<dbReference type="dictyBase" id="DDB_G0267362"/>
<protein>
    <recommendedName>
        <fullName evidence="1">RNA-directed DNA polymerase</fullName>
        <ecNumber evidence="1">2.7.7.49</ecNumber>
    </recommendedName>
</protein>
<keyword evidence="2" id="KW-0808">Transferase</keyword>
<dbReference type="SUPFAM" id="SSF54160">
    <property type="entry name" value="Chromo domain-like"/>
    <property type="match status" value="1"/>
</dbReference>
<keyword evidence="7" id="KW-0695">RNA-directed DNA polymerase</keyword>
<keyword evidence="5" id="KW-0255">Endonuclease</keyword>
<dbReference type="AlphaFoldDB" id="Q55GX6"/>
<feature type="compositionally biased region" description="Low complexity" evidence="8">
    <location>
        <begin position="1285"/>
        <end position="1295"/>
    </location>
</feature>
<evidence type="ECO:0000256" key="7">
    <source>
        <dbReference type="ARBA" id="ARBA00022918"/>
    </source>
</evidence>
<dbReference type="InterPro" id="IPR041588">
    <property type="entry name" value="Integrase_H2C2"/>
</dbReference>
<evidence type="ECO:0000259" key="10">
    <source>
        <dbReference type="PROSITE" id="PS50878"/>
    </source>
</evidence>
<dbReference type="Gene3D" id="3.30.70.270">
    <property type="match status" value="2"/>
</dbReference>
<feature type="region of interest" description="Disordered" evidence="8">
    <location>
        <begin position="1245"/>
        <end position="1335"/>
    </location>
</feature>
<dbReference type="RefSeq" id="XP_647694.1">
    <property type="nucleotide sequence ID" value="XM_642602.1"/>
</dbReference>
<dbReference type="GO" id="GO:0015074">
    <property type="term" value="P:DNA integration"/>
    <property type="evidence" value="ECO:0007669"/>
    <property type="project" value="InterPro"/>
</dbReference>
<dbReference type="PhylomeDB" id="Q55GX6"/>
<dbReference type="InterPro" id="IPR043502">
    <property type="entry name" value="DNA/RNA_pol_sf"/>
</dbReference>
<feature type="domain" description="Integrase catalytic" evidence="11">
    <location>
        <begin position="888"/>
        <end position="1057"/>
    </location>
</feature>
<evidence type="ECO:0000256" key="6">
    <source>
        <dbReference type="ARBA" id="ARBA00022801"/>
    </source>
</evidence>
<evidence type="ECO:0000256" key="1">
    <source>
        <dbReference type="ARBA" id="ARBA00012493"/>
    </source>
</evidence>
<dbReference type="OMA" id="INEESTW"/>
<gene>
    <name evidence="12" type="ORF">DDB_G0267362</name>
</gene>
<evidence type="ECO:0000259" key="9">
    <source>
        <dbReference type="PROSITE" id="PS50013"/>
    </source>
</evidence>
<dbReference type="GO" id="GO:0003964">
    <property type="term" value="F:RNA-directed DNA polymerase activity"/>
    <property type="evidence" value="ECO:0007669"/>
    <property type="project" value="UniProtKB-KW"/>
</dbReference>
<dbReference type="PaxDb" id="44689-DDB0216523"/>
<proteinExistence type="predicted"/>
<dbReference type="GeneID" id="8615863"/>
<dbReference type="FunCoup" id="Q55GX6">
    <property type="interactions" value="5"/>
</dbReference>
<dbReference type="VEuPathDB" id="AmoebaDB:DDB_G0267362"/>
<reference evidence="12 13" key="1">
    <citation type="journal article" date="2005" name="Nature">
        <title>The genome of the social amoeba Dictyostelium discoideum.</title>
        <authorList>
            <consortium name="The Dictyostelium discoideum Sequencing Consortium"/>
            <person name="Eichinger L."/>
            <person name="Pachebat J.A."/>
            <person name="Glockner G."/>
            <person name="Rajandream M.A."/>
            <person name="Sucgang R."/>
            <person name="Berriman M."/>
            <person name="Song J."/>
            <person name="Olsen R."/>
            <person name="Szafranski K."/>
            <person name="Xu Q."/>
            <person name="Tunggal B."/>
            <person name="Kummerfeld S."/>
            <person name="Madera M."/>
            <person name="Konfortov B.A."/>
            <person name="Rivero F."/>
            <person name="Bankier A.T."/>
            <person name="Lehmann R."/>
            <person name="Hamlin N."/>
            <person name="Davies R."/>
            <person name="Gaudet P."/>
            <person name="Fey P."/>
            <person name="Pilcher K."/>
            <person name="Chen G."/>
            <person name="Saunders D."/>
            <person name="Sodergren E."/>
            <person name="Davis P."/>
            <person name="Kerhornou A."/>
            <person name="Nie X."/>
            <person name="Hall N."/>
            <person name="Anjard C."/>
            <person name="Hemphill L."/>
            <person name="Bason N."/>
            <person name="Farbrother P."/>
            <person name="Desany B."/>
            <person name="Just E."/>
            <person name="Morio T."/>
            <person name="Rost R."/>
            <person name="Churcher C."/>
            <person name="Cooper J."/>
            <person name="Haydock S."/>
            <person name="van Driessche N."/>
            <person name="Cronin A."/>
            <person name="Goodhead I."/>
            <person name="Muzny D."/>
            <person name="Mourier T."/>
            <person name="Pain A."/>
            <person name="Lu M."/>
            <person name="Harper D."/>
            <person name="Lindsay R."/>
            <person name="Hauser H."/>
            <person name="James K."/>
            <person name="Quiles M."/>
            <person name="Madan Babu M."/>
            <person name="Saito T."/>
            <person name="Buchrieser C."/>
            <person name="Wardroper A."/>
            <person name="Felder M."/>
            <person name="Thangavelu M."/>
            <person name="Johnson D."/>
            <person name="Knights A."/>
            <person name="Loulseged H."/>
            <person name="Mungall K."/>
            <person name="Oliver K."/>
            <person name="Price C."/>
            <person name="Quail M.A."/>
            <person name="Urushihara H."/>
            <person name="Hernandez J."/>
            <person name="Rabbinowitsch E."/>
            <person name="Steffen D."/>
            <person name="Sanders M."/>
            <person name="Ma J."/>
            <person name="Kohara Y."/>
            <person name="Sharp S."/>
            <person name="Simmonds M."/>
            <person name="Spiegler S."/>
            <person name="Tivey A."/>
            <person name="Sugano S."/>
            <person name="White B."/>
            <person name="Walker D."/>
            <person name="Woodward J."/>
            <person name="Winckler T."/>
            <person name="Tanaka Y."/>
            <person name="Shaulsky G."/>
            <person name="Schleicher M."/>
            <person name="Weinstock G."/>
            <person name="Rosenthal A."/>
            <person name="Cox E.C."/>
            <person name="Chisholm R.L."/>
            <person name="Gibbs R."/>
            <person name="Loomis W.F."/>
            <person name="Platzer M."/>
            <person name="Kay R.R."/>
            <person name="Williams J."/>
            <person name="Dear P.H."/>
            <person name="Noegel A.A."/>
            <person name="Barrell B."/>
            <person name="Kuspa A."/>
        </authorList>
    </citation>
    <scope>NUCLEOTIDE SEQUENCE [LARGE SCALE GENOMIC DNA]</scope>
    <source>
        <strain evidence="12 13">AX4</strain>
    </source>
</reference>
<dbReference type="InterPro" id="IPR000953">
    <property type="entry name" value="Chromo/chromo_shadow_dom"/>
</dbReference>
<dbReference type="CDD" id="cd00024">
    <property type="entry name" value="CD_CSD"/>
    <property type="match status" value="1"/>
</dbReference>
<organism evidence="12 13">
    <name type="scientific">Dictyostelium discoideum</name>
    <name type="common">Social amoeba</name>
    <dbReference type="NCBI Taxonomy" id="44689"/>
    <lineage>
        <taxon>Eukaryota</taxon>
        <taxon>Amoebozoa</taxon>
        <taxon>Evosea</taxon>
        <taxon>Eumycetozoa</taxon>
        <taxon>Dictyostelia</taxon>
        <taxon>Dictyosteliales</taxon>
        <taxon>Dictyosteliaceae</taxon>
        <taxon>Dictyostelium</taxon>
    </lineage>
</organism>
<feature type="domain" description="Reverse transcriptase" evidence="10">
    <location>
        <begin position="346"/>
        <end position="523"/>
    </location>
</feature>
<dbReference type="PANTHER" id="PTHR37984:SF5">
    <property type="entry name" value="PROTEIN NYNRIN-LIKE"/>
    <property type="match status" value="1"/>
</dbReference>
<name>Q55GX6_DICDI</name>
<dbReference type="InterPro" id="IPR043128">
    <property type="entry name" value="Rev_trsase/Diguanyl_cyclase"/>
</dbReference>
<evidence type="ECO:0000256" key="8">
    <source>
        <dbReference type="SAM" id="MobiDB-lite"/>
    </source>
</evidence>
<feature type="domain" description="Chromo" evidence="9">
    <location>
        <begin position="1196"/>
        <end position="1250"/>
    </location>
</feature>
<accession>Q55GX6</accession>
<evidence type="ECO:0000256" key="2">
    <source>
        <dbReference type="ARBA" id="ARBA00022679"/>
    </source>
</evidence>
<dbReference type="SUPFAM" id="SSF56672">
    <property type="entry name" value="DNA/RNA polymerases"/>
    <property type="match status" value="1"/>
</dbReference>
<dbReference type="SUPFAM" id="SSF50630">
    <property type="entry name" value="Acid proteases"/>
    <property type="match status" value="1"/>
</dbReference>
<dbReference type="KEGG" id="ddi:DDB_G0267362"/>
<dbReference type="InterPro" id="IPR016197">
    <property type="entry name" value="Chromo-like_dom_sf"/>
</dbReference>
<dbReference type="SUPFAM" id="SSF53098">
    <property type="entry name" value="Ribonuclease H-like"/>
    <property type="match status" value="1"/>
</dbReference>
<dbReference type="InterPro" id="IPR001584">
    <property type="entry name" value="Integrase_cat-core"/>
</dbReference>
<feature type="compositionally biased region" description="Basic residues" evidence="8">
    <location>
        <begin position="1324"/>
        <end position="1335"/>
    </location>
</feature>
<keyword evidence="4" id="KW-0540">Nuclease</keyword>
<dbReference type="eggNOG" id="KOG0017">
    <property type="taxonomic scope" value="Eukaryota"/>
</dbReference>
<evidence type="ECO:0000259" key="11">
    <source>
        <dbReference type="PROSITE" id="PS50994"/>
    </source>
</evidence>
<dbReference type="InterPro" id="IPR012337">
    <property type="entry name" value="RNaseH-like_sf"/>
</dbReference>
<dbReference type="GO" id="GO:0003676">
    <property type="term" value="F:nucleic acid binding"/>
    <property type="evidence" value="ECO:0007669"/>
    <property type="project" value="InterPro"/>
</dbReference>
<dbReference type="CDD" id="cd01647">
    <property type="entry name" value="RT_LTR"/>
    <property type="match status" value="1"/>
</dbReference>
<dbReference type="Pfam" id="PF00078">
    <property type="entry name" value="RVT_1"/>
    <property type="match status" value="1"/>
</dbReference>
<dbReference type="HOGENOM" id="CLU_276281_0_0_1"/>
<dbReference type="GO" id="GO:0004190">
    <property type="term" value="F:aspartic-type endopeptidase activity"/>
    <property type="evidence" value="ECO:0007669"/>
    <property type="project" value="InterPro"/>
</dbReference>
<dbReference type="Gene3D" id="3.10.20.370">
    <property type="match status" value="1"/>
</dbReference>
<evidence type="ECO:0000313" key="13">
    <source>
        <dbReference type="Proteomes" id="UP000002195"/>
    </source>
</evidence>
<dbReference type="InterPro" id="IPR036397">
    <property type="entry name" value="RNaseH_sf"/>
</dbReference>
<dbReference type="Gene3D" id="3.30.420.10">
    <property type="entry name" value="Ribonuclease H-like superfamily/Ribonuclease H"/>
    <property type="match status" value="1"/>
</dbReference>
<dbReference type="SMART" id="SM00298">
    <property type="entry name" value="CHROMO"/>
    <property type="match status" value="1"/>
</dbReference>
<keyword evidence="6" id="KW-0378">Hydrolase</keyword>
<dbReference type="Proteomes" id="UP000002195">
    <property type="component" value="Unassembled WGS sequence"/>
</dbReference>
<evidence type="ECO:0000256" key="4">
    <source>
        <dbReference type="ARBA" id="ARBA00022722"/>
    </source>
</evidence>
<dbReference type="PROSITE" id="PS50878">
    <property type="entry name" value="RT_POL"/>
    <property type="match status" value="1"/>
</dbReference>
<dbReference type="InterPro" id="IPR000477">
    <property type="entry name" value="RT_dom"/>
</dbReference>
<keyword evidence="3" id="KW-0548">Nucleotidyltransferase</keyword>
<sequence length="1335" mass="156010">MMKYKPQKIEFNTPTELTNVQDKNYTVNIFNRPKILNSSKELINDEEDELLYTIKFDKETNKPIISLLHSTGTSDTALIPTLKCLIVPNRENMDKPKIIINSHSKEKQFKLILDTGSNVSLINKRLISKDMKNHVHKTKAKINFPLLDVKEEFVEQINIQVNNEIHNFFIIELDIIDVLFGNDILKDSIINQKDKIIKLNNSTYKINYQQSNQLHCNVKAPRKHVTVSNDNQSQSHNLLDDDEDIKEQVTKFVESIPSQLCDILVKTNPEEEEIQAVRDFINDSFEDVIVDKLPDIPDQINNSRRGNIIHNIIIKKDQDVEPTKKQIYYSTDDHKRHVEEMVIKFIDLGIIKRSESNYSSPIMLLKKRDSWCVVHDYRQLNKVTVRDDHPFTPVDSLLNQCKDSKLFSKFDMIMGYFQVLINPEHAKYTAFITHIGKFEYTRMPQGLVNSPSTFARLMVEIFGKIKSLLQYFDDLLVHSKLDYMVHFIEIIRMLLYCRKYLLFISREKSEMLKTEVDFLGFHIHKDGISPRAAKVRAISELPEPRNAKEAEAALGLFGFFRRHIENYAEKTYHLSKESKGKNKKTLSDESLKEFNNLKKEFEGENIVAIPIEQDNSIPIDIEKVKASTDMPIHSDNNNLNNGSFHLYCDVSDKALSGVLYQIQGNKFKVIWFHSRKLTDTQKRYSIGDREFLSIIDSLKKFQHLLIGKKVSIYTDHQNLTYIINKSNDKPFTKRQDNYMKYIKEFDYELRHISGKKNGIADFLSRKYDNFQWDESFLNKIKEEQINSQWLLEMKKNPNLCIEEINDICYLSEDGFKKLIIIDKETIHTVIREYHDTKYSGHHALDITYNNIRQDYYFKEMFSIIKRYIKSCATCQLNINRKDNGILQSLEIPFEVWRDISIDFLSLPKTMYAINGFTVEVDQVCVIVCRLSKMVHIVPCHKTIDAQHTAQLLLNHVFRLHGYPRTIVSDRDPRFLSEIWERWAKTMDSKLKMTVAHRAQADGQTERMNREIIRILTKASTEYGENWSDIIPLIEFAMNSSMSKSTKMSPFQIVYGFNPPTPVNHFNSLTKTRIPMSNIKKIVRDNILDAQINAQKYYNRGRGDVIFVVGEKVMVKRKFFQTNLSKDLISHKLESKNCGPFIITAVHGNNVTLDLVGYPKKHNVFNKDQIVKLYEDSEWLREEISMPEPEEMDEASYEVESILNHDKVKKMYLVKFKGYPEPEWIKEVDTDCEELVREYWNNVQKKQLNSRRERENVTTEAVEPIVSPPLSQEVQSSQTLQPITPRQQNSISNQRNQSKKRKSRNQNTSSDDDELDLSLQIKTTRSGRKVTPKIKK</sequence>
<comment type="caution">
    <text evidence="12">The sequence shown here is derived from an EMBL/GenBank/DDBJ whole genome shotgun (WGS) entry which is preliminary data.</text>
</comment>
<dbReference type="Pfam" id="PF17921">
    <property type="entry name" value="Integrase_H2C2"/>
    <property type="match status" value="1"/>
</dbReference>
<dbReference type="Gene3D" id="2.40.70.10">
    <property type="entry name" value="Acid Proteases"/>
    <property type="match status" value="1"/>
</dbReference>
<dbReference type="PANTHER" id="PTHR37984">
    <property type="entry name" value="PROTEIN CBG26694"/>
    <property type="match status" value="1"/>
</dbReference>
<dbReference type="Pfam" id="PF17917">
    <property type="entry name" value="RT_RNaseH"/>
    <property type="match status" value="1"/>
</dbReference>
<evidence type="ECO:0000256" key="5">
    <source>
        <dbReference type="ARBA" id="ARBA00022759"/>
    </source>
</evidence>
<dbReference type="PROSITE" id="PS00141">
    <property type="entry name" value="ASP_PROTEASE"/>
    <property type="match status" value="1"/>
</dbReference>
<dbReference type="STRING" id="44689.Q55GX6"/>
<dbReference type="Gene3D" id="2.40.50.40">
    <property type="match status" value="1"/>
</dbReference>
<dbReference type="GO" id="GO:0006508">
    <property type="term" value="P:proteolysis"/>
    <property type="evidence" value="ECO:0007669"/>
    <property type="project" value="InterPro"/>
</dbReference>
<dbReference type="InterPro" id="IPR001969">
    <property type="entry name" value="Aspartic_peptidase_AS"/>
</dbReference>
<dbReference type="InterPro" id="IPR021109">
    <property type="entry name" value="Peptidase_aspartic_dom_sf"/>
</dbReference>
<dbReference type="GO" id="GO:0004519">
    <property type="term" value="F:endonuclease activity"/>
    <property type="evidence" value="ECO:0007669"/>
    <property type="project" value="UniProtKB-KW"/>
</dbReference>
<dbReference type="EC" id="2.7.7.49" evidence="1"/>
<dbReference type="SMR" id="Q55GX6"/>
<dbReference type="PROSITE" id="PS50013">
    <property type="entry name" value="CHROMO_2"/>
    <property type="match status" value="1"/>
</dbReference>
<evidence type="ECO:0000256" key="3">
    <source>
        <dbReference type="ARBA" id="ARBA00022695"/>
    </source>
</evidence>
<dbReference type="PROSITE" id="PS50994">
    <property type="entry name" value="INTEGRASE"/>
    <property type="match status" value="1"/>
</dbReference>
<dbReference type="InterPro" id="IPR050951">
    <property type="entry name" value="Retrovirus_Pol_polyprotein"/>
</dbReference>